<sequence>MPLPGGRCALPEQQDRHQEKTRPGKWRVAESACSHRTQRALEMAGIAAADVDLATSSPDDLFGSACQVQAIIGAKKALAFDLTAACSGFVVGLVTGAEFIRTGIYRNVLVIGADALSRYVDWRDRGTCILFGDGCGAVVLTQQQAEQPCSLLGSSMASNGLGQKHLNAMCCGEGMKALHETHASARGSFENISMSGQEVFKFAVRAVPTVVEAALADAGVSKDDVDWLVLHQANQHILDSAATRLGVPSDSVISNLAEYGNTSAASIPLALDEAVRANTIIPGNVVGPGPIFPRCFLGYRVVVHLPLLAKALRSKYCRSGNVVRLVSLGVLEF</sequence>
<dbReference type="Pfam" id="PF08541">
    <property type="entry name" value="ACP_syn_III_C"/>
    <property type="match status" value="1"/>
</dbReference>
<dbReference type="InterPro" id="IPR013751">
    <property type="entry name" value="ACP_syn_III_N"/>
</dbReference>
<evidence type="ECO:0000313" key="11">
    <source>
        <dbReference type="EMBL" id="KAK9918648.1"/>
    </source>
</evidence>
<keyword evidence="5" id="KW-0276">Fatty acid metabolism</keyword>
<dbReference type="Proteomes" id="UP001491310">
    <property type="component" value="Unassembled WGS sequence"/>
</dbReference>
<evidence type="ECO:0000313" key="12">
    <source>
        <dbReference type="Proteomes" id="UP001491310"/>
    </source>
</evidence>
<evidence type="ECO:0000256" key="5">
    <source>
        <dbReference type="ARBA" id="ARBA00022832"/>
    </source>
</evidence>
<dbReference type="InterPro" id="IPR013747">
    <property type="entry name" value="ACP_syn_III_C"/>
</dbReference>
<protein>
    <submittedName>
        <fullName evidence="11">Uncharacterized protein</fullName>
    </submittedName>
</protein>
<reference evidence="11 12" key="1">
    <citation type="journal article" date="2024" name="Nat. Commun.">
        <title>Phylogenomics reveals the evolutionary origins of lichenization in chlorophyte algae.</title>
        <authorList>
            <person name="Puginier C."/>
            <person name="Libourel C."/>
            <person name="Otte J."/>
            <person name="Skaloud P."/>
            <person name="Haon M."/>
            <person name="Grisel S."/>
            <person name="Petersen M."/>
            <person name="Berrin J.G."/>
            <person name="Delaux P.M."/>
            <person name="Dal Grande F."/>
            <person name="Keller J."/>
        </authorList>
    </citation>
    <scope>NUCLEOTIDE SEQUENCE [LARGE SCALE GENOMIC DNA]</scope>
    <source>
        <strain evidence="11 12">SAG 216-7</strain>
    </source>
</reference>
<proteinExistence type="inferred from homology"/>
<comment type="similarity">
    <text evidence="2">Belongs to the thiolase-like superfamily. FabH family.</text>
</comment>
<dbReference type="Pfam" id="PF08545">
    <property type="entry name" value="ACP_syn_III"/>
    <property type="match status" value="1"/>
</dbReference>
<feature type="domain" description="Beta-ketoacyl-[acyl-carrier-protein] synthase III C-terminal" evidence="9">
    <location>
        <begin position="215"/>
        <end position="285"/>
    </location>
</feature>
<name>A0ABR2Z3G3_9CHLO</name>
<dbReference type="PANTHER" id="PTHR43091">
    <property type="entry name" value="3-OXOACYL-[ACYL-CARRIER-PROTEIN] SYNTHASE"/>
    <property type="match status" value="1"/>
</dbReference>
<dbReference type="Gene3D" id="3.40.47.10">
    <property type="match status" value="1"/>
</dbReference>
<gene>
    <name evidence="11" type="ORF">WJX75_005644</name>
</gene>
<dbReference type="CDD" id="cd00830">
    <property type="entry name" value="KAS_III"/>
    <property type="match status" value="1"/>
</dbReference>
<dbReference type="NCBIfam" id="NF006829">
    <property type="entry name" value="PRK09352.1"/>
    <property type="match status" value="1"/>
</dbReference>
<dbReference type="EMBL" id="JALJOT010000001">
    <property type="protein sequence ID" value="KAK9918648.1"/>
    <property type="molecule type" value="Genomic_DNA"/>
</dbReference>
<accession>A0ABR2Z3G3</accession>
<organism evidence="11 12">
    <name type="scientific">Coccomyxa subellipsoidea</name>
    <dbReference type="NCBI Taxonomy" id="248742"/>
    <lineage>
        <taxon>Eukaryota</taxon>
        <taxon>Viridiplantae</taxon>
        <taxon>Chlorophyta</taxon>
        <taxon>core chlorophytes</taxon>
        <taxon>Trebouxiophyceae</taxon>
        <taxon>Trebouxiophyceae incertae sedis</taxon>
        <taxon>Coccomyxaceae</taxon>
        <taxon>Coccomyxa</taxon>
    </lineage>
</organism>
<evidence type="ECO:0000259" key="9">
    <source>
        <dbReference type="Pfam" id="PF08541"/>
    </source>
</evidence>
<evidence type="ECO:0000256" key="8">
    <source>
        <dbReference type="SAM" id="MobiDB-lite"/>
    </source>
</evidence>
<evidence type="ECO:0000256" key="7">
    <source>
        <dbReference type="ARBA" id="ARBA00023160"/>
    </source>
</evidence>
<evidence type="ECO:0000259" key="10">
    <source>
        <dbReference type="Pfam" id="PF08545"/>
    </source>
</evidence>
<dbReference type="InterPro" id="IPR016039">
    <property type="entry name" value="Thiolase-like"/>
</dbReference>
<keyword evidence="7" id="KW-0275">Fatty acid biosynthesis</keyword>
<comment type="pathway">
    <text evidence="1">Lipid metabolism.</text>
</comment>
<feature type="domain" description="Beta-ketoacyl-[acyl-carrier-protein] synthase III N-terminal" evidence="10">
    <location>
        <begin position="80"/>
        <end position="160"/>
    </location>
</feature>
<feature type="region of interest" description="Disordered" evidence="8">
    <location>
        <begin position="1"/>
        <end position="25"/>
    </location>
</feature>
<evidence type="ECO:0000256" key="4">
    <source>
        <dbReference type="ARBA" id="ARBA00022679"/>
    </source>
</evidence>
<comment type="caution">
    <text evidence="11">The sequence shown here is derived from an EMBL/GenBank/DDBJ whole genome shotgun (WGS) entry which is preliminary data.</text>
</comment>
<keyword evidence="4" id="KW-0808">Transferase</keyword>
<evidence type="ECO:0000256" key="2">
    <source>
        <dbReference type="ARBA" id="ARBA00008642"/>
    </source>
</evidence>
<dbReference type="PANTHER" id="PTHR43091:SF1">
    <property type="entry name" value="BETA-KETOACYL-[ACYL-CARRIER-PROTEIN] SYNTHASE III, CHLOROPLASTIC"/>
    <property type="match status" value="1"/>
</dbReference>
<dbReference type="SUPFAM" id="SSF53901">
    <property type="entry name" value="Thiolase-like"/>
    <property type="match status" value="1"/>
</dbReference>
<keyword evidence="6" id="KW-0443">Lipid metabolism</keyword>
<evidence type="ECO:0000256" key="1">
    <source>
        <dbReference type="ARBA" id="ARBA00005189"/>
    </source>
</evidence>
<evidence type="ECO:0000256" key="6">
    <source>
        <dbReference type="ARBA" id="ARBA00023098"/>
    </source>
</evidence>
<keyword evidence="3" id="KW-0444">Lipid biosynthesis</keyword>
<keyword evidence="12" id="KW-1185">Reference proteome</keyword>
<evidence type="ECO:0000256" key="3">
    <source>
        <dbReference type="ARBA" id="ARBA00022516"/>
    </source>
</evidence>
<feature type="compositionally biased region" description="Basic and acidic residues" evidence="8">
    <location>
        <begin position="13"/>
        <end position="22"/>
    </location>
</feature>